<feature type="active site" description="O-isoaspartyl threonine intermediate" evidence="4">
    <location>
        <position position="11"/>
    </location>
</feature>
<dbReference type="SMART" id="SM00870">
    <property type="entry name" value="Asparaginase"/>
    <property type="match status" value="1"/>
</dbReference>
<dbReference type="PROSITE" id="PS51732">
    <property type="entry name" value="ASN_GLN_ASE_3"/>
    <property type="match status" value="1"/>
</dbReference>
<dbReference type="InterPro" id="IPR020827">
    <property type="entry name" value="Asparaginase/glutaminase_AS1"/>
</dbReference>
<comment type="catalytic activity">
    <reaction evidence="3">
        <text>L-asparagine + H2O = L-aspartate + NH4(+)</text>
        <dbReference type="Rhea" id="RHEA:21016"/>
        <dbReference type="ChEBI" id="CHEBI:15377"/>
        <dbReference type="ChEBI" id="CHEBI:28938"/>
        <dbReference type="ChEBI" id="CHEBI:29991"/>
        <dbReference type="ChEBI" id="CHEBI:58048"/>
        <dbReference type="EC" id="3.5.1.1"/>
    </reaction>
</comment>
<dbReference type="Proteomes" id="UP000824024">
    <property type="component" value="Unassembled WGS sequence"/>
</dbReference>
<dbReference type="InterPro" id="IPR027473">
    <property type="entry name" value="L-asparaginase_C"/>
</dbReference>
<feature type="binding site" evidence="5">
    <location>
        <begin position="88"/>
        <end position="89"/>
    </location>
    <ligand>
        <name>substrate</name>
    </ligand>
</feature>
<dbReference type="Gene3D" id="3.40.50.1170">
    <property type="entry name" value="L-asparaginase, N-terminal domain"/>
    <property type="match status" value="1"/>
</dbReference>
<evidence type="ECO:0000256" key="5">
    <source>
        <dbReference type="PIRSR" id="PIRSR001220-2"/>
    </source>
</evidence>
<dbReference type="PANTHER" id="PTHR11707">
    <property type="entry name" value="L-ASPARAGINASE"/>
    <property type="match status" value="1"/>
</dbReference>
<dbReference type="PIRSF" id="PIRSF500176">
    <property type="entry name" value="L_ASNase"/>
    <property type="match status" value="1"/>
</dbReference>
<dbReference type="PROSITE" id="PS00144">
    <property type="entry name" value="ASN_GLN_ASE_1"/>
    <property type="match status" value="1"/>
</dbReference>
<dbReference type="AlphaFoldDB" id="A0A9D2D5F1"/>
<dbReference type="InterPro" id="IPR027475">
    <property type="entry name" value="Asparaginase/glutaminase_AS2"/>
</dbReference>
<dbReference type="EC" id="3.5.1.1" evidence="2"/>
<dbReference type="PRINTS" id="PR00139">
    <property type="entry name" value="ASNGLNASE"/>
</dbReference>
<dbReference type="GO" id="GO:0004067">
    <property type="term" value="F:asparaginase activity"/>
    <property type="evidence" value="ECO:0007669"/>
    <property type="project" value="UniProtKB-UniRule"/>
</dbReference>
<evidence type="ECO:0000259" key="8">
    <source>
        <dbReference type="Pfam" id="PF00710"/>
    </source>
</evidence>
<feature type="domain" description="L-asparaginase N-terminal" evidence="8">
    <location>
        <begin position="2"/>
        <end position="187"/>
    </location>
</feature>
<protein>
    <recommendedName>
        <fullName evidence="2">asparaginase</fullName>
        <ecNumber evidence="2">3.5.1.1</ecNumber>
    </recommendedName>
</protein>
<evidence type="ECO:0000256" key="3">
    <source>
        <dbReference type="ARBA" id="ARBA00049366"/>
    </source>
</evidence>
<feature type="binding site" evidence="5">
    <location>
        <position position="56"/>
    </location>
    <ligand>
        <name>substrate</name>
    </ligand>
</feature>
<sequence>MKLFVIFTGGTIGSSAAEDGYFSPDASKGYQLLSMYQEQKGGSVRFDTAEPYRTLSENLNGSHIAKLISCVRENISGDYEGIVVTHGTDTIQYTAAALGYALGNDTIPVVLVSSNYILEDERANGLENFIKAVDFIQGGYGRGVFAAYRNEGEGVTIHRGTRLIAHQPYTDALYSVKNNYFGKYQGEEFCKNKTYREEDDKTDTLDWKWQGEDSQIFCIQPCVGNCYPQIPRETKAVILGSYHSGTINTESSAIKKFAGEASERKIPLFLTGVSQGDAYESTKAFESLGIQILPEMSPTAAYMKLSMALSQGKKYEDVMPYSLGGDLA</sequence>
<comment type="similarity">
    <text evidence="1">Belongs to the asparaginase 1 family.</text>
</comment>
<dbReference type="PIRSF" id="PIRSF001220">
    <property type="entry name" value="L-ASNase_gatD"/>
    <property type="match status" value="1"/>
</dbReference>
<evidence type="ECO:0000256" key="4">
    <source>
        <dbReference type="PIRSR" id="PIRSR001220-1"/>
    </source>
</evidence>
<accession>A0A9D2D5F1</accession>
<organism evidence="9 10">
    <name type="scientific">Candidatus Eubacterium avistercoris</name>
    <dbReference type="NCBI Taxonomy" id="2838567"/>
    <lineage>
        <taxon>Bacteria</taxon>
        <taxon>Bacillati</taxon>
        <taxon>Bacillota</taxon>
        <taxon>Clostridia</taxon>
        <taxon>Eubacteriales</taxon>
        <taxon>Eubacteriaceae</taxon>
        <taxon>Eubacterium</taxon>
    </lineage>
</organism>
<dbReference type="InterPro" id="IPR006034">
    <property type="entry name" value="Asparaginase/glutaminase-like"/>
</dbReference>
<dbReference type="Pfam" id="PF00710">
    <property type="entry name" value="Asparaginase"/>
    <property type="match status" value="1"/>
</dbReference>
<dbReference type="Gene3D" id="3.40.50.40">
    <property type="match status" value="1"/>
</dbReference>
<dbReference type="InterPro" id="IPR037152">
    <property type="entry name" value="L-asparaginase_N_sf"/>
</dbReference>
<evidence type="ECO:0000256" key="7">
    <source>
        <dbReference type="PROSITE-ProRule" id="PRU10100"/>
    </source>
</evidence>
<evidence type="ECO:0000256" key="6">
    <source>
        <dbReference type="PROSITE-ProRule" id="PRU10099"/>
    </source>
</evidence>
<proteinExistence type="inferred from homology"/>
<evidence type="ECO:0000256" key="1">
    <source>
        <dbReference type="ARBA" id="ARBA00010518"/>
    </source>
</evidence>
<evidence type="ECO:0000256" key="2">
    <source>
        <dbReference type="ARBA" id="ARBA00012920"/>
    </source>
</evidence>
<feature type="active site" evidence="6">
    <location>
        <position position="11"/>
    </location>
</feature>
<dbReference type="SUPFAM" id="SSF53774">
    <property type="entry name" value="Glutaminase/Asparaginase"/>
    <property type="match status" value="1"/>
</dbReference>
<reference evidence="9" key="1">
    <citation type="journal article" date="2021" name="PeerJ">
        <title>Extensive microbial diversity within the chicken gut microbiome revealed by metagenomics and culture.</title>
        <authorList>
            <person name="Gilroy R."/>
            <person name="Ravi A."/>
            <person name="Getino M."/>
            <person name="Pursley I."/>
            <person name="Horton D.L."/>
            <person name="Alikhan N.F."/>
            <person name="Baker D."/>
            <person name="Gharbi K."/>
            <person name="Hall N."/>
            <person name="Watson M."/>
            <person name="Adriaenssens E.M."/>
            <person name="Foster-Nyarko E."/>
            <person name="Jarju S."/>
            <person name="Secka A."/>
            <person name="Antonio M."/>
            <person name="Oren A."/>
            <person name="Chaudhuri R.R."/>
            <person name="La Ragione R."/>
            <person name="Hildebrand F."/>
            <person name="Pallen M.J."/>
        </authorList>
    </citation>
    <scope>NUCLEOTIDE SEQUENCE</scope>
    <source>
        <strain evidence="9">CHK192-9172</strain>
    </source>
</reference>
<dbReference type="PANTHER" id="PTHR11707:SF28">
    <property type="entry name" value="60 KDA LYSOPHOSPHOLIPASE"/>
    <property type="match status" value="1"/>
</dbReference>
<name>A0A9D2D5F1_9FIRM</name>
<reference evidence="9" key="2">
    <citation type="submission" date="2021-04" db="EMBL/GenBank/DDBJ databases">
        <authorList>
            <person name="Gilroy R."/>
        </authorList>
    </citation>
    <scope>NUCLEOTIDE SEQUENCE</scope>
    <source>
        <strain evidence="9">CHK192-9172</strain>
    </source>
</reference>
<gene>
    <name evidence="9" type="ORF">IAA08_12590</name>
</gene>
<dbReference type="InterPro" id="IPR027474">
    <property type="entry name" value="L-asparaginase_N"/>
</dbReference>
<comment type="caution">
    <text evidence="9">The sequence shown here is derived from an EMBL/GenBank/DDBJ whole genome shotgun (WGS) entry which is preliminary data.</text>
</comment>
<keyword evidence="9" id="KW-0378">Hydrolase</keyword>
<dbReference type="PROSITE" id="PS00917">
    <property type="entry name" value="ASN_GLN_ASE_2"/>
    <property type="match status" value="1"/>
</dbReference>
<dbReference type="GO" id="GO:0006520">
    <property type="term" value="P:amino acid metabolic process"/>
    <property type="evidence" value="ECO:0007669"/>
    <property type="project" value="InterPro"/>
</dbReference>
<evidence type="ECO:0000313" key="10">
    <source>
        <dbReference type="Proteomes" id="UP000824024"/>
    </source>
</evidence>
<dbReference type="EMBL" id="DXCH01000335">
    <property type="protein sequence ID" value="HIZ08760.1"/>
    <property type="molecule type" value="Genomic_DNA"/>
</dbReference>
<dbReference type="InterPro" id="IPR036152">
    <property type="entry name" value="Asp/glu_Ase-like_sf"/>
</dbReference>
<feature type="active site" evidence="7">
    <location>
        <position position="88"/>
    </location>
</feature>
<evidence type="ECO:0000313" key="9">
    <source>
        <dbReference type="EMBL" id="HIZ08760.1"/>
    </source>
</evidence>